<feature type="region of interest" description="Disordered" evidence="1">
    <location>
        <begin position="608"/>
        <end position="652"/>
    </location>
</feature>
<keyword evidence="3" id="KW-1185">Reference proteome</keyword>
<evidence type="ECO:0000256" key="1">
    <source>
        <dbReference type="SAM" id="MobiDB-lite"/>
    </source>
</evidence>
<feature type="region of interest" description="Disordered" evidence="1">
    <location>
        <begin position="186"/>
        <end position="205"/>
    </location>
</feature>
<accession>A0A6G1KLG4</accession>
<evidence type="ECO:0000313" key="2">
    <source>
        <dbReference type="EMBL" id="KAF2713679.1"/>
    </source>
</evidence>
<reference evidence="2" key="1">
    <citation type="journal article" date="2020" name="Stud. Mycol.">
        <title>101 Dothideomycetes genomes: a test case for predicting lifestyles and emergence of pathogens.</title>
        <authorList>
            <person name="Haridas S."/>
            <person name="Albert R."/>
            <person name="Binder M."/>
            <person name="Bloem J."/>
            <person name="Labutti K."/>
            <person name="Salamov A."/>
            <person name="Andreopoulos B."/>
            <person name="Baker S."/>
            <person name="Barry K."/>
            <person name="Bills G."/>
            <person name="Bluhm B."/>
            <person name="Cannon C."/>
            <person name="Castanera R."/>
            <person name="Culley D."/>
            <person name="Daum C."/>
            <person name="Ezra D."/>
            <person name="Gonzalez J."/>
            <person name="Henrissat B."/>
            <person name="Kuo A."/>
            <person name="Liang C."/>
            <person name="Lipzen A."/>
            <person name="Lutzoni F."/>
            <person name="Magnuson J."/>
            <person name="Mondo S."/>
            <person name="Nolan M."/>
            <person name="Ohm R."/>
            <person name="Pangilinan J."/>
            <person name="Park H.-J."/>
            <person name="Ramirez L."/>
            <person name="Alfaro M."/>
            <person name="Sun H."/>
            <person name="Tritt A."/>
            <person name="Yoshinaga Y."/>
            <person name="Zwiers L.-H."/>
            <person name="Turgeon B."/>
            <person name="Goodwin S."/>
            <person name="Spatafora J."/>
            <person name="Crous P."/>
            <person name="Grigoriev I."/>
        </authorList>
    </citation>
    <scope>NUCLEOTIDE SEQUENCE</scope>
    <source>
        <strain evidence="2">CBS 279.74</strain>
    </source>
</reference>
<organism evidence="2 3">
    <name type="scientific">Pleomassaria siparia CBS 279.74</name>
    <dbReference type="NCBI Taxonomy" id="1314801"/>
    <lineage>
        <taxon>Eukaryota</taxon>
        <taxon>Fungi</taxon>
        <taxon>Dikarya</taxon>
        <taxon>Ascomycota</taxon>
        <taxon>Pezizomycotina</taxon>
        <taxon>Dothideomycetes</taxon>
        <taxon>Pleosporomycetidae</taxon>
        <taxon>Pleosporales</taxon>
        <taxon>Pleomassariaceae</taxon>
        <taxon>Pleomassaria</taxon>
    </lineage>
</organism>
<feature type="compositionally biased region" description="Low complexity" evidence="1">
    <location>
        <begin position="638"/>
        <end position="652"/>
    </location>
</feature>
<sequence>MDIFYDTIARLFSQDEAGPGPVLGKRKASDASGSSRRQRRRLTAHYTDEHYKNAAFNDEDPYTEDAEDHAEALGLLRRESTRSGQQVIERPSSTTPNIWVPRAVNRTSHANFDTGKIIEGRKILDAKGPGSKTTGSTGQDNKNDSGVSFRPPPKYLTSGRSEDRTLEDFDGDEDVDLDGVPQNARGVAPPVPKLPTHITNMPPTVGSRTLDKVHVWNDGKKTPNTHAKRLVKDLGDNEAKAHIKDDLKEPDYAFMDVEIRDGVWSIMDKLEAFARAFFSEEVCKIETGSLESVFEGLSPETVKIIGCVASGGPSSEAGWHKLFLEDQKRQALVIAIIGNVLVEQVFQHGFFGGSEGQQQEINNIQKRLRNTDGFNRNTEYAKYILGQLNADTGNMPELELPAGFDSHAKEIAGAIFTHLDPLIIDGRLKQNIMPGLFDIVATAGIYSILMHADPHTVYYFVPAHKEDKFKPEHTEAFNKSRMIATNPRQRKVWDPKTTKEEKVRASRDEAINQIILLNGITAYRQGGWETYTSTPYLPAWKAVDGKDTGIRCRILTHNWVYCRWGRARQFRNGKATDVSRIHGAAWKGGFIEFRNVPGVPGSTRAKIPAAETAVQTSRESTQRLTKREKTIPLAPGPSGSRTSRAAGSSRTS</sequence>
<protein>
    <submittedName>
        <fullName evidence="2">Uncharacterized protein</fullName>
    </submittedName>
</protein>
<feature type="region of interest" description="Disordered" evidence="1">
    <location>
        <begin position="123"/>
        <end position="171"/>
    </location>
</feature>
<feature type="region of interest" description="Disordered" evidence="1">
    <location>
        <begin position="15"/>
        <end position="44"/>
    </location>
</feature>
<proteinExistence type="predicted"/>
<feature type="compositionally biased region" description="Low complexity" evidence="1">
    <location>
        <begin position="127"/>
        <end position="138"/>
    </location>
</feature>
<feature type="compositionally biased region" description="Polar residues" evidence="1">
    <location>
        <begin position="613"/>
        <end position="623"/>
    </location>
</feature>
<name>A0A6G1KLG4_9PLEO</name>
<dbReference type="AlphaFoldDB" id="A0A6G1KLG4"/>
<evidence type="ECO:0000313" key="3">
    <source>
        <dbReference type="Proteomes" id="UP000799428"/>
    </source>
</evidence>
<gene>
    <name evidence="2" type="ORF">K504DRAFT_144244</name>
</gene>
<dbReference type="OrthoDB" id="309640at2759"/>
<dbReference type="Proteomes" id="UP000799428">
    <property type="component" value="Unassembled WGS sequence"/>
</dbReference>
<dbReference type="EMBL" id="MU005765">
    <property type="protein sequence ID" value="KAF2713679.1"/>
    <property type="molecule type" value="Genomic_DNA"/>
</dbReference>